<name>A0A819BLY5_9BILA</name>
<evidence type="ECO:0000313" key="1">
    <source>
        <dbReference type="EMBL" id="CAF3804359.1"/>
    </source>
</evidence>
<proteinExistence type="predicted"/>
<dbReference type="Proteomes" id="UP000663881">
    <property type="component" value="Unassembled WGS sequence"/>
</dbReference>
<sequence>MRLPKEMKMLFNLSIFISLVMVLMFQIAHIDAAAFNNEKLPMIESSSSDENDASLRNKKEVGTVSVQHIIPAPHRRHHLKFGVLGKRHAYGYLGKRAETQELYNDFDDWLNDGRERRGNRPQYGLLG</sequence>
<evidence type="ECO:0000313" key="3">
    <source>
        <dbReference type="Proteomes" id="UP000663868"/>
    </source>
</evidence>
<accession>A0A819BLY5</accession>
<reference evidence="1" key="1">
    <citation type="submission" date="2021-02" db="EMBL/GenBank/DDBJ databases">
        <authorList>
            <person name="Nowell W R."/>
        </authorList>
    </citation>
    <scope>NUCLEOTIDE SEQUENCE</scope>
</reference>
<dbReference type="AlphaFoldDB" id="A0A819BLY5"/>
<organism evidence="1 3">
    <name type="scientific">Adineta steineri</name>
    <dbReference type="NCBI Taxonomy" id="433720"/>
    <lineage>
        <taxon>Eukaryota</taxon>
        <taxon>Metazoa</taxon>
        <taxon>Spiralia</taxon>
        <taxon>Gnathifera</taxon>
        <taxon>Rotifera</taxon>
        <taxon>Eurotatoria</taxon>
        <taxon>Bdelloidea</taxon>
        <taxon>Adinetida</taxon>
        <taxon>Adinetidae</taxon>
        <taxon>Adineta</taxon>
    </lineage>
</organism>
<gene>
    <name evidence="1" type="ORF">KXQ929_LOCUS17235</name>
    <name evidence="2" type="ORF">OKA104_LOCUS20692</name>
</gene>
<dbReference type="EMBL" id="CAJOAY010001397">
    <property type="protein sequence ID" value="CAF3837615.1"/>
    <property type="molecule type" value="Genomic_DNA"/>
</dbReference>
<protein>
    <submittedName>
        <fullName evidence="1">Uncharacterized protein</fullName>
    </submittedName>
</protein>
<dbReference type="Proteomes" id="UP000663868">
    <property type="component" value="Unassembled WGS sequence"/>
</dbReference>
<comment type="caution">
    <text evidence="1">The sequence shown here is derived from an EMBL/GenBank/DDBJ whole genome shotgun (WGS) entry which is preliminary data.</text>
</comment>
<dbReference type="EMBL" id="CAJOBB010001076">
    <property type="protein sequence ID" value="CAF3804359.1"/>
    <property type="molecule type" value="Genomic_DNA"/>
</dbReference>
<evidence type="ECO:0000313" key="2">
    <source>
        <dbReference type="EMBL" id="CAF3837615.1"/>
    </source>
</evidence>